<dbReference type="Gene3D" id="3.20.20.100">
    <property type="entry name" value="NADP-dependent oxidoreductase domain"/>
    <property type="match status" value="1"/>
</dbReference>
<gene>
    <name evidence="2" type="ORF">M407DRAFT_82537</name>
</gene>
<protein>
    <recommendedName>
        <fullName evidence="1">NADP-dependent oxidoreductase domain-containing protein</fullName>
    </recommendedName>
</protein>
<dbReference type="PANTHER" id="PTHR43147:SF2">
    <property type="entry name" value="NADP-DEPENDENT OXIDOREDUCTASE DOMAIN-CONTAINING PROTEIN"/>
    <property type="match status" value="1"/>
</dbReference>
<dbReference type="InterPro" id="IPR036812">
    <property type="entry name" value="NAD(P)_OxRdtase_dom_sf"/>
</dbReference>
<dbReference type="Pfam" id="PF00248">
    <property type="entry name" value="Aldo_ket_red"/>
    <property type="match status" value="1"/>
</dbReference>
<feature type="domain" description="NADP-dependent oxidoreductase" evidence="1">
    <location>
        <begin position="28"/>
        <end position="326"/>
    </location>
</feature>
<dbReference type="AlphaFoldDB" id="A0A0C3Q7S8"/>
<evidence type="ECO:0000313" key="3">
    <source>
        <dbReference type="Proteomes" id="UP000054248"/>
    </source>
</evidence>
<dbReference type="SUPFAM" id="SSF51430">
    <property type="entry name" value="NAD(P)-linked oxidoreductase"/>
    <property type="match status" value="1"/>
</dbReference>
<dbReference type="CDD" id="cd19101">
    <property type="entry name" value="AKR_unchar"/>
    <property type="match status" value="1"/>
</dbReference>
<dbReference type="STRING" id="1051891.A0A0C3Q7S8"/>
<accession>A0A0C3Q7S8</accession>
<proteinExistence type="predicted"/>
<reference evidence="2 3" key="1">
    <citation type="submission" date="2014-04" db="EMBL/GenBank/DDBJ databases">
        <authorList>
            <consortium name="DOE Joint Genome Institute"/>
            <person name="Kuo A."/>
            <person name="Girlanda M."/>
            <person name="Perotto S."/>
            <person name="Kohler A."/>
            <person name="Nagy L.G."/>
            <person name="Floudas D."/>
            <person name="Copeland A."/>
            <person name="Barry K.W."/>
            <person name="Cichocki N."/>
            <person name="Veneault-Fourrey C."/>
            <person name="LaButti K."/>
            <person name="Lindquist E.A."/>
            <person name="Lipzen A."/>
            <person name="Lundell T."/>
            <person name="Morin E."/>
            <person name="Murat C."/>
            <person name="Sun H."/>
            <person name="Tunlid A."/>
            <person name="Henrissat B."/>
            <person name="Grigoriev I.V."/>
            <person name="Hibbett D.S."/>
            <person name="Martin F."/>
            <person name="Nordberg H.P."/>
            <person name="Cantor M.N."/>
            <person name="Hua S.X."/>
        </authorList>
    </citation>
    <scope>NUCLEOTIDE SEQUENCE [LARGE SCALE GENOMIC DNA]</scope>
    <source>
        <strain evidence="2 3">MUT 4182</strain>
    </source>
</reference>
<organism evidence="2 3">
    <name type="scientific">Tulasnella calospora MUT 4182</name>
    <dbReference type="NCBI Taxonomy" id="1051891"/>
    <lineage>
        <taxon>Eukaryota</taxon>
        <taxon>Fungi</taxon>
        <taxon>Dikarya</taxon>
        <taxon>Basidiomycota</taxon>
        <taxon>Agaricomycotina</taxon>
        <taxon>Agaricomycetes</taxon>
        <taxon>Cantharellales</taxon>
        <taxon>Tulasnellaceae</taxon>
        <taxon>Tulasnella</taxon>
    </lineage>
</organism>
<keyword evidence="3" id="KW-1185">Reference proteome</keyword>
<evidence type="ECO:0000313" key="2">
    <source>
        <dbReference type="EMBL" id="KIO19659.1"/>
    </source>
</evidence>
<sequence>MSRESITPNGLNPDRETIQLGKLTVPRLFIGLWQLSSTGWGTTSVTRVRREMRRHVEAGYNAFADHYGTAEQIFGGFRSTLPDPKVVVGATKWCVFAQIDITRSVVQAAINERKEKMAYDRVDLLQFHWQDYSDRQYMDALEYLQEFKNSGDITELGLVNFDAARTDEICTQFPGLIVSNQVQFSLIDTRPLDGMGDVCNKHGIKLLTYGTLCGGFLSEKWLGEPQPDEYGGPMTPSQRKYLDVILGAWGTWPLFQSLLQTLQAIGGRHGHRSISNIATRWILDHDFVGCVLVGSRLGLTEHIDDNDRAYGFRLTPEDNAEIEKVLEKSKGRELVRVLGDCGAEYRRGGGHE</sequence>
<dbReference type="InterPro" id="IPR023210">
    <property type="entry name" value="NADP_OxRdtase_dom"/>
</dbReference>
<evidence type="ECO:0000259" key="1">
    <source>
        <dbReference type="Pfam" id="PF00248"/>
    </source>
</evidence>
<dbReference type="HOGENOM" id="CLU_023205_4_0_1"/>
<dbReference type="OrthoDB" id="686384at2759"/>
<dbReference type="PANTHER" id="PTHR43147">
    <property type="entry name" value="PROTEIN TAS"/>
    <property type="match status" value="1"/>
</dbReference>
<reference evidence="3" key="2">
    <citation type="submission" date="2015-01" db="EMBL/GenBank/DDBJ databases">
        <title>Evolutionary Origins and Diversification of the Mycorrhizal Mutualists.</title>
        <authorList>
            <consortium name="DOE Joint Genome Institute"/>
            <consortium name="Mycorrhizal Genomics Consortium"/>
            <person name="Kohler A."/>
            <person name="Kuo A."/>
            <person name="Nagy L.G."/>
            <person name="Floudas D."/>
            <person name="Copeland A."/>
            <person name="Barry K.W."/>
            <person name="Cichocki N."/>
            <person name="Veneault-Fourrey C."/>
            <person name="LaButti K."/>
            <person name="Lindquist E.A."/>
            <person name="Lipzen A."/>
            <person name="Lundell T."/>
            <person name="Morin E."/>
            <person name="Murat C."/>
            <person name="Riley R."/>
            <person name="Ohm R."/>
            <person name="Sun H."/>
            <person name="Tunlid A."/>
            <person name="Henrissat B."/>
            <person name="Grigoriev I.V."/>
            <person name="Hibbett D.S."/>
            <person name="Martin F."/>
        </authorList>
    </citation>
    <scope>NUCLEOTIDE SEQUENCE [LARGE SCALE GENOMIC DNA]</scope>
    <source>
        <strain evidence="3">MUT 4182</strain>
    </source>
</reference>
<dbReference type="Proteomes" id="UP000054248">
    <property type="component" value="Unassembled WGS sequence"/>
</dbReference>
<name>A0A0C3Q7S8_9AGAM</name>
<dbReference type="EMBL" id="KN823210">
    <property type="protein sequence ID" value="KIO19659.1"/>
    <property type="molecule type" value="Genomic_DNA"/>
</dbReference>